<protein>
    <submittedName>
        <fullName evidence="2">Uncharacterized protein</fullName>
    </submittedName>
</protein>
<proteinExistence type="predicted"/>
<name>A0A3P5WNU8_9RHOB</name>
<feature type="transmembrane region" description="Helical" evidence="1">
    <location>
        <begin position="156"/>
        <end position="183"/>
    </location>
</feature>
<feature type="transmembrane region" description="Helical" evidence="1">
    <location>
        <begin position="228"/>
        <end position="245"/>
    </location>
</feature>
<accession>A0A3P5WNU8</accession>
<keyword evidence="1" id="KW-0472">Membrane</keyword>
<feature type="transmembrane region" description="Helical" evidence="1">
    <location>
        <begin position="7"/>
        <end position="24"/>
    </location>
</feature>
<organism evidence="2 3">
    <name type="scientific">Pseudogemmobacter humi</name>
    <dbReference type="NCBI Taxonomy" id="2483812"/>
    <lineage>
        <taxon>Bacteria</taxon>
        <taxon>Pseudomonadati</taxon>
        <taxon>Pseudomonadota</taxon>
        <taxon>Alphaproteobacteria</taxon>
        <taxon>Rhodobacterales</taxon>
        <taxon>Paracoccaceae</taxon>
        <taxon>Pseudogemmobacter</taxon>
    </lineage>
</organism>
<feature type="transmembrane region" description="Helical" evidence="1">
    <location>
        <begin position="315"/>
        <end position="333"/>
    </location>
</feature>
<keyword evidence="3" id="KW-1185">Reference proteome</keyword>
<reference evidence="2 3" key="1">
    <citation type="submission" date="2018-11" db="EMBL/GenBank/DDBJ databases">
        <authorList>
            <person name="Criscuolo A."/>
        </authorList>
    </citation>
    <scope>NUCLEOTIDE SEQUENCE [LARGE SCALE GENOMIC DNA]</scope>
    <source>
        <strain evidence="2">ACIP111625</strain>
    </source>
</reference>
<sequence length="473" mass="52538">MTQGLRAVLILAIFAGVMLRFWNVTSDPSLWLDEVFSAQMAQSPLPDLLLAVPRFDTHPPLYYLQLHLWALAGGSDLWLLLNSVLLDLCVILSLWHVAGRLYGRETGLWAAALWAVLPLGLFFAENLRMYALFFLEIIWAWYLLENRIRRGGGGRVAVLLLGLAATLTHGLGFFVVFFLYFQALVRLYRAHGRRAALILVLDYIPVALASLWSLGIGSFRQTEGIESFDLATLGIHLAITFLGMHAPSPELLGYLALVLVLAALLAGRSRPMALWLVVLPFAVLLALTLTVKTVFMYRTLGLFLPFVVLGLARGRWPVLALALFAVAGLNSSLRFEKEGYRGAAELWAERAAPDAVMFTQGVPDLWGVSRYLPGVPRYSALDIQPPVRDGMLRLKERLTGTWFDRAGLFGQTDHLTIGSREIWPWLPEEKLAGLQSYWLLSPPAGTCLRDTDRIVESHAPLGKLLLLCEAQPG</sequence>
<dbReference type="OrthoDB" id="559425at2"/>
<feature type="transmembrane region" description="Helical" evidence="1">
    <location>
        <begin position="195"/>
        <end position="216"/>
    </location>
</feature>
<feature type="transmembrane region" description="Helical" evidence="1">
    <location>
        <begin position="107"/>
        <end position="123"/>
    </location>
</feature>
<keyword evidence="1" id="KW-1133">Transmembrane helix</keyword>
<evidence type="ECO:0000256" key="1">
    <source>
        <dbReference type="SAM" id="Phobius"/>
    </source>
</evidence>
<evidence type="ECO:0000313" key="3">
    <source>
        <dbReference type="Proteomes" id="UP000277498"/>
    </source>
</evidence>
<feature type="transmembrane region" description="Helical" evidence="1">
    <location>
        <begin position="129"/>
        <end position="144"/>
    </location>
</feature>
<dbReference type="EMBL" id="UXAW01000048">
    <property type="protein sequence ID" value="VDC23418.1"/>
    <property type="molecule type" value="Genomic_DNA"/>
</dbReference>
<feature type="transmembrane region" description="Helical" evidence="1">
    <location>
        <begin position="274"/>
        <end position="295"/>
    </location>
</feature>
<evidence type="ECO:0000313" key="2">
    <source>
        <dbReference type="EMBL" id="VDC23418.1"/>
    </source>
</evidence>
<keyword evidence="1" id="KW-0812">Transmembrane</keyword>
<dbReference type="Proteomes" id="UP000277498">
    <property type="component" value="Unassembled WGS sequence"/>
</dbReference>
<gene>
    <name evidence="2" type="ORF">XINFAN_01035</name>
</gene>
<dbReference type="RefSeq" id="WP_160144544.1">
    <property type="nucleotide sequence ID" value="NZ_UXAW01000048.1"/>
</dbReference>
<feature type="transmembrane region" description="Helical" evidence="1">
    <location>
        <begin position="77"/>
        <end position="95"/>
    </location>
</feature>
<feature type="transmembrane region" description="Helical" evidence="1">
    <location>
        <begin position="251"/>
        <end position="267"/>
    </location>
</feature>
<dbReference type="AlphaFoldDB" id="A0A3P5WNU8"/>